<keyword evidence="2 5" id="KW-0812">Transmembrane</keyword>
<protein>
    <recommendedName>
        <fullName evidence="8">MARVEL domain-containing protein</fullName>
    </recommendedName>
</protein>
<dbReference type="InterPro" id="IPR004031">
    <property type="entry name" value="PMP22/EMP/MP20/Claudin"/>
</dbReference>
<evidence type="ECO:0000313" key="7">
    <source>
        <dbReference type="Proteomes" id="UP000030746"/>
    </source>
</evidence>
<keyword evidence="3 5" id="KW-1133">Transmembrane helix</keyword>
<evidence type="ECO:0000313" key="6">
    <source>
        <dbReference type="EMBL" id="ESO87666.1"/>
    </source>
</evidence>
<organism evidence="6 7">
    <name type="scientific">Lottia gigantea</name>
    <name type="common">Giant owl limpet</name>
    <dbReference type="NCBI Taxonomy" id="225164"/>
    <lineage>
        <taxon>Eukaryota</taxon>
        <taxon>Metazoa</taxon>
        <taxon>Spiralia</taxon>
        <taxon>Lophotrochozoa</taxon>
        <taxon>Mollusca</taxon>
        <taxon>Gastropoda</taxon>
        <taxon>Patellogastropoda</taxon>
        <taxon>Lottioidea</taxon>
        <taxon>Lottiidae</taxon>
        <taxon>Lottia</taxon>
    </lineage>
</organism>
<evidence type="ECO:0000256" key="4">
    <source>
        <dbReference type="ARBA" id="ARBA00023136"/>
    </source>
</evidence>
<dbReference type="AlphaFoldDB" id="V4A2Y5"/>
<feature type="transmembrane region" description="Helical" evidence="5">
    <location>
        <begin position="141"/>
        <end position="167"/>
    </location>
</feature>
<evidence type="ECO:0000256" key="2">
    <source>
        <dbReference type="ARBA" id="ARBA00022692"/>
    </source>
</evidence>
<feature type="transmembrane region" description="Helical" evidence="5">
    <location>
        <begin position="12"/>
        <end position="35"/>
    </location>
</feature>
<dbReference type="GeneID" id="20249685"/>
<feature type="transmembrane region" description="Helical" evidence="5">
    <location>
        <begin position="107"/>
        <end position="129"/>
    </location>
</feature>
<keyword evidence="7" id="KW-1185">Reference proteome</keyword>
<evidence type="ECO:0008006" key="8">
    <source>
        <dbReference type="Google" id="ProtNLM"/>
    </source>
</evidence>
<dbReference type="Gene3D" id="1.20.140.150">
    <property type="match status" value="1"/>
</dbReference>
<comment type="subcellular location">
    <subcellularLocation>
        <location evidence="1">Membrane</location>
        <topology evidence="1">Multi-pass membrane protein</topology>
    </subcellularLocation>
</comment>
<keyword evidence="4 5" id="KW-0472">Membrane</keyword>
<dbReference type="EMBL" id="KB202849">
    <property type="protein sequence ID" value="ESO87666.1"/>
    <property type="molecule type" value="Genomic_DNA"/>
</dbReference>
<sequence>MASLRSASTWLKVAFACLIIAVILFIVAFATSAWVSYHYRNDYQSIGLWKGRHCTGNFCTEGRFRFSFNYDFHHAVQALECLGLIFILLSLVVLILYIFVDSCRRRNALIAIIVFIFLSVFFIVVGIAVCASKYEDRGFSIAWSMGLAIAAAIFDFVAGVMCVLQIINV</sequence>
<name>V4A2Y5_LOTGI</name>
<evidence type="ECO:0000256" key="5">
    <source>
        <dbReference type="SAM" id="Phobius"/>
    </source>
</evidence>
<evidence type="ECO:0000256" key="1">
    <source>
        <dbReference type="ARBA" id="ARBA00004141"/>
    </source>
</evidence>
<dbReference type="PANTHER" id="PTHR10671:SF108">
    <property type="entry name" value="CLAUDIN FAMILY PROTEIN-RELATED"/>
    <property type="match status" value="1"/>
</dbReference>
<feature type="transmembrane region" description="Helical" evidence="5">
    <location>
        <begin position="75"/>
        <end position="100"/>
    </location>
</feature>
<dbReference type="Pfam" id="PF00822">
    <property type="entry name" value="PMP22_Claudin"/>
    <property type="match status" value="1"/>
</dbReference>
<dbReference type="STRING" id="225164.V4A2Y5"/>
<dbReference type="OrthoDB" id="6149483at2759"/>
<dbReference type="PANTHER" id="PTHR10671">
    <property type="entry name" value="EPITHELIAL MEMBRANE PROTEIN-RELATED"/>
    <property type="match status" value="1"/>
</dbReference>
<proteinExistence type="predicted"/>
<reference evidence="6 7" key="1">
    <citation type="journal article" date="2013" name="Nature">
        <title>Insights into bilaterian evolution from three spiralian genomes.</title>
        <authorList>
            <person name="Simakov O."/>
            <person name="Marletaz F."/>
            <person name="Cho S.J."/>
            <person name="Edsinger-Gonzales E."/>
            <person name="Havlak P."/>
            <person name="Hellsten U."/>
            <person name="Kuo D.H."/>
            <person name="Larsson T."/>
            <person name="Lv J."/>
            <person name="Arendt D."/>
            <person name="Savage R."/>
            <person name="Osoegawa K."/>
            <person name="de Jong P."/>
            <person name="Grimwood J."/>
            <person name="Chapman J.A."/>
            <person name="Shapiro H."/>
            <person name="Aerts A."/>
            <person name="Otillar R.P."/>
            <person name="Terry A.Y."/>
            <person name="Boore J.L."/>
            <person name="Grigoriev I.V."/>
            <person name="Lindberg D.R."/>
            <person name="Seaver E.C."/>
            <person name="Weisblat D.A."/>
            <person name="Putnam N.H."/>
            <person name="Rokhsar D.S."/>
        </authorList>
    </citation>
    <scope>NUCLEOTIDE SEQUENCE [LARGE SCALE GENOMIC DNA]</scope>
</reference>
<accession>V4A2Y5</accession>
<gene>
    <name evidence="6" type="ORF">LOTGIDRAFT_234917</name>
</gene>
<dbReference type="RefSeq" id="XP_009061563.1">
    <property type="nucleotide sequence ID" value="XM_009063315.1"/>
</dbReference>
<dbReference type="CTD" id="20249685"/>
<dbReference type="OMA" id="ASIWLKI"/>
<dbReference type="Proteomes" id="UP000030746">
    <property type="component" value="Unassembled WGS sequence"/>
</dbReference>
<dbReference type="HOGENOM" id="CLU_1504872_0_0_1"/>
<evidence type="ECO:0000256" key="3">
    <source>
        <dbReference type="ARBA" id="ARBA00022989"/>
    </source>
</evidence>
<dbReference type="KEGG" id="lgi:LOTGIDRAFT_234917"/>
<dbReference type="GO" id="GO:0005886">
    <property type="term" value="C:plasma membrane"/>
    <property type="evidence" value="ECO:0007669"/>
    <property type="project" value="TreeGrafter"/>
</dbReference>
<dbReference type="InterPro" id="IPR050579">
    <property type="entry name" value="PMP-22/EMP/MP20-like"/>
</dbReference>